<evidence type="ECO:0000256" key="3">
    <source>
        <dbReference type="ARBA" id="ARBA00022723"/>
    </source>
</evidence>
<proteinExistence type="inferred from homology"/>
<evidence type="ECO:0000256" key="4">
    <source>
        <dbReference type="ARBA" id="ARBA00023002"/>
    </source>
</evidence>
<dbReference type="InterPro" id="IPR012301">
    <property type="entry name" value="Malic_N_dom"/>
</dbReference>
<dbReference type="NCBIfam" id="NF010052">
    <property type="entry name" value="PRK13529.1"/>
    <property type="match status" value="1"/>
</dbReference>
<dbReference type="GO" id="GO:0004470">
    <property type="term" value="F:malic enzyme activity"/>
    <property type="evidence" value="ECO:0007669"/>
    <property type="project" value="InterPro"/>
</dbReference>
<dbReference type="AlphaFoldDB" id="A0A931MM15"/>
<evidence type="ECO:0000256" key="8">
    <source>
        <dbReference type="PIRSR" id="PIRSR000106-3"/>
    </source>
</evidence>
<dbReference type="InterPro" id="IPR012302">
    <property type="entry name" value="Malic_NAD-bd"/>
</dbReference>
<dbReference type="SMART" id="SM00919">
    <property type="entry name" value="Malic_M"/>
    <property type="match status" value="1"/>
</dbReference>
<keyword evidence="4" id="KW-0560">Oxidoreductase</keyword>
<feature type="binding site" evidence="8">
    <location>
        <position position="262"/>
    </location>
    <ligand>
        <name>a divalent metal cation</name>
        <dbReference type="ChEBI" id="CHEBI:60240"/>
    </ligand>
</feature>
<protein>
    <submittedName>
        <fullName evidence="12">NAD-dependent malic enzyme</fullName>
    </submittedName>
</protein>
<dbReference type="PRINTS" id="PR00072">
    <property type="entry name" value="MALOXRDTASE"/>
</dbReference>
<reference evidence="12" key="1">
    <citation type="submission" date="2020-11" db="EMBL/GenBank/DDBJ databases">
        <title>Novosphingobium aureum sp. nov., a marine bacterium isolated from sediment of a salt flat.</title>
        <authorList>
            <person name="Yoo Y."/>
            <person name="Kim J.-J."/>
        </authorList>
    </citation>
    <scope>NUCLEOTIDE SEQUENCE</scope>
    <source>
        <strain evidence="12">YJ-S2-02</strain>
    </source>
</reference>
<evidence type="ECO:0000313" key="12">
    <source>
        <dbReference type="EMBL" id="MBH0113636.1"/>
    </source>
</evidence>
<evidence type="ECO:0000256" key="7">
    <source>
        <dbReference type="PIRSR" id="PIRSR000106-2"/>
    </source>
</evidence>
<dbReference type="FunFam" id="3.40.50.10380:FF:000001">
    <property type="entry name" value="NAD-dependent malic enzyme"/>
    <property type="match status" value="1"/>
</dbReference>
<accession>A0A931MM15</accession>
<evidence type="ECO:0000259" key="11">
    <source>
        <dbReference type="SMART" id="SM01274"/>
    </source>
</evidence>
<dbReference type="GO" id="GO:0016616">
    <property type="term" value="F:oxidoreductase activity, acting on the CH-OH group of donors, NAD or NADP as acceptor"/>
    <property type="evidence" value="ECO:0007669"/>
    <property type="project" value="InterPro"/>
</dbReference>
<organism evidence="12 13">
    <name type="scientific">Novosphingobium aureum</name>
    <dbReference type="NCBI Taxonomy" id="2792964"/>
    <lineage>
        <taxon>Bacteria</taxon>
        <taxon>Pseudomonadati</taxon>
        <taxon>Pseudomonadota</taxon>
        <taxon>Alphaproteobacteria</taxon>
        <taxon>Sphingomonadales</taxon>
        <taxon>Sphingomonadaceae</taxon>
        <taxon>Novosphingobium</taxon>
    </lineage>
</organism>
<evidence type="ECO:0000256" key="6">
    <source>
        <dbReference type="PIRSR" id="PIRSR000106-1"/>
    </source>
</evidence>
<dbReference type="PANTHER" id="PTHR23406:SF34">
    <property type="entry name" value="NAD-DEPENDENT MALIC ENZYME, MITOCHONDRIAL"/>
    <property type="match status" value="1"/>
</dbReference>
<dbReference type="Pfam" id="PF00390">
    <property type="entry name" value="malic"/>
    <property type="match status" value="1"/>
</dbReference>
<dbReference type="SUPFAM" id="SSF51735">
    <property type="entry name" value="NAD(P)-binding Rossmann-fold domains"/>
    <property type="match status" value="1"/>
</dbReference>
<dbReference type="Gene3D" id="3.40.50.720">
    <property type="entry name" value="NAD(P)-binding Rossmann-like Domain"/>
    <property type="match status" value="1"/>
</dbReference>
<dbReference type="GO" id="GO:0051287">
    <property type="term" value="F:NAD binding"/>
    <property type="evidence" value="ECO:0007669"/>
    <property type="project" value="InterPro"/>
</dbReference>
<dbReference type="Proteomes" id="UP000617634">
    <property type="component" value="Unassembled WGS sequence"/>
</dbReference>
<name>A0A931MM15_9SPHN</name>
<feature type="active site" description="Proton donor" evidence="6">
    <location>
        <position position="96"/>
    </location>
</feature>
<feature type="domain" description="Malic enzyme N-terminal" evidence="11">
    <location>
        <begin position="73"/>
        <end position="253"/>
    </location>
</feature>
<keyword evidence="5" id="KW-0520">NAD</keyword>
<dbReference type="InterPro" id="IPR001891">
    <property type="entry name" value="Malic_OxRdtase"/>
</dbReference>
<dbReference type="EMBL" id="JADZGI010000001">
    <property type="protein sequence ID" value="MBH0113636.1"/>
    <property type="molecule type" value="Genomic_DNA"/>
</dbReference>
<dbReference type="PANTHER" id="PTHR23406">
    <property type="entry name" value="MALIC ENZYME-RELATED"/>
    <property type="match status" value="1"/>
</dbReference>
<dbReference type="InterPro" id="IPR046346">
    <property type="entry name" value="Aminoacid_DH-like_N_sf"/>
</dbReference>
<dbReference type="InterPro" id="IPR037062">
    <property type="entry name" value="Malic_N_dom_sf"/>
</dbReference>
<evidence type="ECO:0000256" key="9">
    <source>
        <dbReference type="RuleBase" id="RU003427"/>
    </source>
</evidence>
<dbReference type="GO" id="GO:0006108">
    <property type="term" value="P:malate metabolic process"/>
    <property type="evidence" value="ECO:0007669"/>
    <property type="project" value="TreeGrafter"/>
</dbReference>
<dbReference type="GO" id="GO:0046872">
    <property type="term" value="F:metal ion binding"/>
    <property type="evidence" value="ECO:0007669"/>
    <property type="project" value="UniProtKB-KW"/>
</dbReference>
<comment type="similarity">
    <text evidence="2 9">Belongs to the malic enzymes family.</text>
</comment>
<feature type="binding site" evidence="8">
    <location>
        <position position="238"/>
    </location>
    <ligand>
        <name>a divalent metal cation</name>
        <dbReference type="ChEBI" id="CHEBI:60240"/>
    </ligand>
</feature>
<feature type="binding site" evidence="7">
    <location>
        <position position="411"/>
    </location>
    <ligand>
        <name>(S)-malate</name>
        <dbReference type="ChEBI" id="CHEBI:15589"/>
    </ligand>
</feature>
<feature type="binding site" evidence="7">
    <location>
        <position position="149"/>
    </location>
    <ligand>
        <name>(S)-malate</name>
        <dbReference type="ChEBI" id="CHEBI:15589"/>
    </ligand>
</feature>
<comment type="cofactor">
    <cofactor evidence="1">
        <name>Mn(2+)</name>
        <dbReference type="ChEBI" id="CHEBI:29035"/>
    </cofactor>
</comment>
<comment type="caution">
    <text evidence="12">The sequence shown here is derived from an EMBL/GenBank/DDBJ whole genome shotgun (WGS) entry which is preliminary data.</text>
</comment>
<dbReference type="RefSeq" id="WP_197163939.1">
    <property type="nucleotide sequence ID" value="NZ_JADZGI010000001.1"/>
</dbReference>
<feature type="binding site" evidence="8">
    <location>
        <position position="239"/>
    </location>
    <ligand>
        <name>a divalent metal cation</name>
        <dbReference type="ChEBI" id="CHEBI:60240"/>
    </ligand>
</feature>
<sequence>MSPNLHARARALLSDPLTNKGTAFTEEERDLFGLHGLLPPHVGTLESQIVRRRRALEEKENDFQRYAFLRELQDSNEVLFHALVQSDLPRMLPLVYTPTVGDGCERFSEIWRRTRGLFLSYPNRERIDEILADPAYDKVKVIVVSDGERILGLGDQGAGGMGIPIGKLALYTACAGIHPSEVLPILLDLGTDNHALREDPLYVGWRAPRVRGAEYDAFVERFVEAVDARFPGVLLQWEDFAGKNAYDLLGRYRDRLLSFNDDIQGTAATTVGTLLAAVRRTGKALADQRIVLFGAGAAGSGVAEMLVQAMMAQGLDETAARTRIWAVDRDGLVLSDFPRLPPQQRKLARDPAEIADWDVDGRNLVSLHDVIANVRPTVLIGTSGQKNAFDERCVRLMADGVERPVIFPLSNPVSRAEAHPEDLLDWTDGRAVVGTGSPFATPGITQVNNVYIFPGVGLGALAARARGVSDGMFMAAARRLSELGGATGGLLPPVTDLRHVALEVAVAVARCAQEEGLAGAGSEATTRDAIAASMWAAAYD</sequence>
<comment type="cofactor">
    <cofactor evidence="8">
        <name>Mg(2+)</name>
        <dbReference type="ChEBI" id="CHEBI:18420"/>
    </cofactor>
    <cofactor evidence="8">
        <name>Mn(2+)</name>
        <dbReference type="ChEBI" id="CHEBI:29035"/>
    </cofactor>
    <text evidence="8">Divalent metal cations. Prefers magnesium or manganese.</text>
</comment>
<dbReference type="SUPFAM" id="SSF53223">
    <property type="entry name" value="Aminoacid dehydrogenase-like, N-terminal domain"/>
    <property type="match status" value="1"/>
</dbReference>
<evidence type="ECO:0000256" key="2">
    <source>
        <dbReference type="ARBA" id="ARBA00008785"/>
    </source>
</evidence>
<dbReference type="SMART" id="SM01274">
    <property type="entry name" value="malic"/>
    <property type="match status" value="1"/>
</dbReference>
<dbReference type="InterPro" id="IPR036291">
    <property type="entry name" value="NAD(P)-bd_dom_sf"/>
</dbReference>
<dbReference type="Gene3D" id="3.40.50.10380">
    <property type="entry name" value="Malic enzyme, N-terminal domain"/>
    <property type="match status" value="1"/>
</dbReference>
<evidence type="ECO:0000259" key="10">
    <source>
        <dbReference type="SMART" id="SM00919"/>
    </source>
</evidence>
<feature type="binding site" evidence="7">
    <location>
        <position position="448"/>
    </location>
    <ligand>
        <name>(S)-malate</name>
        <dbReference type="ChEBI" id="CHEBI:15589"/>
    </ligand>
</feature>
<dbReference type="PIRSF" id="PIRSF000106">
    <property type="entry name" value="ME"/>
    <property type="match status" value="1"/>
</dbReference>
<feature type="active site" description="Proton acceptor" evidence="6">
    <location>
        <position position="167"/>
    </location>
</feature>
<keyword evidence="3 8" id="KW-0479">Metal-binding</keyword>
<evidence type="ECO:0000256" key="5">
    <source>
        <dbReference type="ARBA" id="ARBA00023027"/>
    </source>
</evidence>
<keyword evidence="13" id="KW-1185">Reference proteome</keyword>
<evidence type="ECO:0000313" key="13">
    <source>
        <dbReference type="Proteomes" id="UP000617634"/>
    </source>
</evidence>
<dbReference type="Pfam" id="PF03949">
    <property type="entry name" value="Malic_M"/>
    <property type="match status" value="1"/>
</dbReference>
<evidence type="ECO:0000256" key="1">
    <source>
        <dbReference type="ARBA" id="ARBA00001936"/>
    </source>
</evidence>
<feature type="domain" description="Malic enzyme NAD-binding" evidence="10">
    <location>
        <begin position="263"/>
        <end position="513"/>
    </location>
</feature>
<gene>
    <name evidence="12" type="ORF">I5E68_11810</name>
</gene>